<evidence type="ECO:0000259" key="4">
    <source>
        <dbReference type="PROSITE" id="PS51144"/>
    </source>
</evidence>
<dbReference type="Proteomes" id="UP000008744">
    <property type="component" value="Unassembled WGS sequence"/>
</dbReference>
<dbReference type="InterPro" id="IPR001148">
    <property type="entry name" value="CA_dom"/>
</dbReference>
<feature type="transmembrane region" description="Helical" evidence="3">
    <location>
        <begin position="20"/>
        <end position="44"/>
    </location>
</feature>
<sequence>MLDTLWDIFYSIVETNAFKIFLSMFMTTLIMFRVGPFACLSFLFEGNAQRGAVAVPANRPSPASRSRPPDGVGPSRARGESRPGSDCVASGQPNTFDYGAIRGPHSWNVPTNNQSPVNINQPCMENSYFETPLQWTNGNVLPDGIRLENNGHTVVLRASYPGCVPSIDGGDLLGRFEFREISFRWSWSSNMGSEHTVDNRHYPLEMQCLHTAAQTEGCISSQSIVMISYMFEVGEDNPYLEVLIQHLVAIKKAGRSVEVPPFPISYLVTPFYTQFFSYQGSLTEPPCHRGVEWLINPDPLAISERQLNEFRQLRSYHGARIGSNARPVQPLGDRAVFYNHYRRRR</sequence>
<proteinExistence type="inferred from homology"/>
<dbReference type="STRING" id="7234.B4GGW1"/>
<dbReference type="InterPro" id="IPR036398">
    <property type="entry name" value="CA_dom_sf"/>
</dbReference>
<dbReference type="InterPro" id="IPR023561">
    <property type="entry name" value="Carbonic_anhydrase_a-class"/>
</dbReference>
<dbReference type="OMA" id="FYSYHGS"/>
<comment type="similarity">
    <text evidence="1">Belongs to the alpha-carbonic anhydrase family.</text>
</comment>
<dbReference type="SMART" id="SM01057">
    <property type="entry name" value="Carb_anhydrase"/>
    <property type="match status" value="1"/>
</dbReference>
<evidence type="ECO:0000256" key="1">
    <source>
        <dbReference type="ARBA" id="ARBA00010718"/>
    </source>
</evidence>
<evidence type="ECO:0000313" key="6">
    <source>
        <dbReference type="Proteomes" id="UP000008744"/>
    </source>
</evidence>
<dbReference type="Gene3D" id="3.10.200.10">
    <property type="entry name" value="Alpha carbonic anhydrase"/>
    <property type="match status" value="1"/>
</dbReference>
<dbReference type="GO" id="GO:0005737">
    <property type="term" value="C:cytoplasm"/>
    <property type="evidence" value="ECO:0007669"/>
    <property type="project" value="TreeGrafter"/>
</dbReference>
<keyword evidence="3" id="KW-1133">Transmembrane helix</keyword>
<feature type="region of interest" description="Disordered" evidence="2">
    <location>
        <begin position="55"/>
        <end position="91"/>
    </location>
</feature>
<name>B4GGW1_DROPE</name>
<keyword evidence="3" id="KW-0812">Transmembrane</keyword>
<organism evidence="6">
    <name type="scientific">Drosophila persimilis</name>
    <name type="common">Fruit fly</name>
    <dbReference type="NCBI Taxonomy" id="7234"/>
    <lineage>
        <taxon>Eukaryota</taxon>
        <taxon>Metazoa</taxon>
        <taxon>Ecdysozoa</taxon>
        <taxon>Arthropoda</taxon>
        <taxon>Hexapoda</taxon>
        <taxon>Insecta</taxon>
        <taxon>Pterygota</taxon>
        <taxon>Neoptera</taxon>
        <taxon>Endopterygota</taxon>
        <taxon>Diptera</taxon>
        <taxon>Brachycera</taxon>
        <taxon>Muscomorpha</taxon>
        <taxon>Ephydroidea</taxon>
        <taxon>Drosophilidae</taxon>
        <taxon>Drosophila</taxon>
        <taxon>Sophophora</taxon>
    </lineage>
</organism>
<keyword evidence="3" id="KW-0472">Membrane</keyword>
<dbReference type="PANTHER" id="PTHR18952">
    <property type="entry name" value="CARBONIC ANHYDRASE"/>
    <property type="match status" value="1"/>
</dbReference>
<feature type="compositionally biased region" description="Low complexity" evidence="2">
    <location>
        <begin position="55"/>
        <end position="66"/>
    </location>
</feature>
<evidence type="ECO:0000256" key="2">
    <source>
        <dbReference type="SAM" id="MobiDB-lite"/>
    </source>
</evidence>
<gene>
    <name evidence="5" type="primary">Dper\GL17059</name>
    <name evidence="5" type="ORF">Dper_GL17059</name>
</gene>
<dbReference type="GO" id="GO:0008270">
    <property type="term" value="F:zinc ion binding"/>
    <property type="evidence" value="ECO:0007669"/>
    <property type="project" value="InterPro"/>
</dbReference>
<dbReference type="SUPFAM" id="SSF51069">
    <property type="entry name" value="Carbonic anhydrase"/>
    <property type="match status" value="1"/>
</dbReference>
<dbReference type="AlphaFoldDB" id="B4GGW1"/>
<feature type="domain" description="Alpha-carbonic anhydrase" evidence="4">
    <location>
        <begin position="94"/>
        <end position="340"/>
    </location>
</feature>
<dbReference type="PhylomeDB" id="B4GGW1"/>
<protein>
    <submittedName>
        <fullName evidence="5">GL17059</fullName>
    </submittedName>
</protein>
<keyword evidence="6" id="KW-1185">Reference proteome</keyword>
<dbReference type="PANTHER" id="PTHR18952:SF227">
    <property type="entry name" value="CARBONIC ANHYDRASE 13-RELATED"/>
    <property type="match status" value="1"/>
</dbReference>
<dbReference type="eggNOG" id="KOG0382">
    <property type="taxonomic scope" value="Eukaryota"/>
</dbReference>
<dbReference type="KEGG" id="dpe:6593079"/>
<dbReference type="GO" id="GO:0004089">
    <property type="term" value="F:carbonate dehydratase activity"/>
    <property type="evidence" value="ECO:0007669"/>
    <property type="project" value="InterPro"/>
</dbReference>
<dbReference type="SMR" id="B4GGW1"/>
<dbReference type="EMBL" id="CH479183">
    <property type="protein sequence ID" value="EDW35731.1"/>
    <property type="molecule type" value="Genomic_DNA"/>
</dbReference>
<evidence type="ECO:0000256" key="3">
    <source>
        <dbReference type="SAM" id="Phobius"/>
    </source>
</evidence>
<dbReference type="OrthoDB" id="429145at2759"/>
<evidence type="ECO:0000313" key="5">
    <source>
        <dbReference type="EMBL" id="EDW35731.1"/>
    </source>
</evidence>
<accession>B4GGW1</accession>
<dbReference type="Pfam" id="PF00194">
    <property type="entry name" value="Carb_anhydrase"/>
    <property type="match status" value="1"/>
</dbReference>
<dbReference type="PROSITE" id="PS51144">
    <property type="entry name" value="ALPHA_CA_2"/>
    <property type="match status" value="1"/>
</dbReference>
<dbReference type="HOGENOM" id="CLU_039326_3_0_1"/>
<reference evidence="5 6" key="1">
    <citation type="journal article" date="2007" name="Nature">
        <title>Evolution of genes and genomes on the Drosophila phylogeny.</title>
        <authorList>
            <consortium name="Drosophila 12 Genomes Consortium"/>
            <person name="Clark A.G."/>
            <person name="Eisen M.B."/>
            <person name="Smith D.R."/>
            <person name="Bergman C.M."/>
            <person name="Oliver B."/>
            <person name="Markow T.A."/>
            <person name="Kaufman T.C."/>
            <person name="Kellis M."/>
            <person name="Gelbart W."/>
            <person name="Iyer V.N."/>
            <person name="Pollard D.A."/>
            <person name="Sackton T.B."/>
            <person name="Larracuente A.M."/>
            <person name="Singh N.D."/>
            <person name="Abad J.P."/>
            <person name="Abt D.N."/>
            <person name="Adryan B."/>
            <person name="Aguade M."/>
            <person name="Akashi H."/>
            <person name="Anderson W.W."/>
            <person name="Aquadro C.F."/>
            <person name="Ardell D.H."/>
            <person name="Arguello R."/>
            <person name="Artieri C.G."/>
            <person name="Barbash D.A."/>
            <person name="Barker D."/>
            <person name="Barsanti P."/>
            <person name="Batterham P."/>
            <person name="Batzoglou S."/>
            <person name="Begun D."/>
            <person name="Bhutkar A."/>
            <person name="Blanco E."/>
            <person name="Bosak S.A."/>
            <person name="Bradley R.K."/>
            <person name="Brand A.D."/>
            <person name="Brent M.R."/>
            <person name="Brooks A.N."/>
            <person name="Brown R.H."/>
            <person name="Butlin R.K."/>
            <person name="Caggese C."/>
            <person name="Calvi B.R."/>
            <person name="Bernardo de Carvalho A."/>
            <person name="Caspi A."/>
            <person name="Castrezana S."/>
            <person name="Celniker S.E."/>
            <person name="Chang J.L."/>
            <person name="Chapple C."/>
            <person name="Chatterji S."/>
            <person name="Chinwalla A."/>
            <person name="Civetta A."/>
            <person name="Clifton S.W."/>
            <person name="Comeron J.M."/>
            <person name="Costello J.C."/>
            <person name="Coyne J.A."/>
            <person name="Daub J."/>
            <person name="David R.G."/>
            <person name="Delcher A.L."/>
            <person name="Delehaunty K."/>
            <person name="Do C.B."/>
            <person name="Ebling H."/>
            <person name="Edwards K."/>
            <person name="Eickbush T."/>
            <person name="Evans J.D."/>
            <person name="Filipski A."/>
            <person name="Findeiss S."/>
            <person name="Freyhult E."/>
            <person name="Fulton L."/>
            <person name="Fulton R."/>
            <person name="Garcia A.C."/>
            <person name="Gardiner A."/>
            <person name="Garfield D.A."/>
            <person name="Garvin B.E."/>
            <person name="Gibson G."/>
            <person name="Gilbert D."/>
            <person name="Gnerre S."/>
            <person name="Godfrey J."/>
            <person name="Good R."/>
            <person name="Gotea V."/>
            <person name="Gravely B."/>
            <person name="Greenberg A.J."/>
            <person name="Griffiths-Jones S."/>
            <person name="Gross S."/>
            <person name="Guigo R."/>
            <person name="Gustafson E.A."/>
            <person name="Haerty W."/>
            <person name="Hahn M.W."/>
            <person name="Halligan D.L."/>
            <person name="Halpern A.L."/>
            <person name="Halter G.M."/>
            <person name="Han M.V."/>
            <person name="Heger A."/>
            <person name="Hillier L."/>
            <person name="Hinrichs A.S."/>
            <person name="Holmes I."/>
            <person name="Hoskins R.A."/>
            <person name="Hubisz M.J."/>
            <person name="Hultmark D."/>
            <person name="Huntley M.A."/>
            <person name="Jaffe D.B."/>
            <person name="Jagadeeshan S."/>
            <person name="Jeck W.R."/>
            <person name="Johnson J."/>
            <person name="Jones C.D."/>
            <person name="Jordan W.C."/>
            <person name="Karpen G.H."/>
            <person name="Kataoka E."/>
            <person name="Keightley P.D."/>
            <person name="Kheradpour P."/>
            <person name="Kirkness E.F."/>
            <person name="Koerich L.B."/>
            <person name="Kristiansen K."/>
            <person name="Kudrna D."/>
            <person name="Kulathinal R.J."/>
            <person name="Kumar S."/>
            <person name="Kwok R."/>
            <person name="Lander E."/>
            <person name="Langley C.H."/>
            <person name="Lapoint R."/>
            <person name="Lazzaro B.P."/>
            <person name="Lee S.J."/>
            <person name="Levesque L."/>
            <person name="Li R."/>
            <person name="Lin C.F."/>
            <person name="Lin M.F."/>
            <person name="Lindblad-Toh K."/>
            <person name="Llopart A."/>
            <person name="Long M."/>
            <person name="Low L."/>
            <person name="Lozovsky E."/>
            <person name="Lu J."/>
            <person name="Luo M."/>
            <person name="Machado C.A."/>
            <person name="Makalowski W."/>
            <person name="Marzo M."/>
            <person name="Matsuda M."/>
            <person name="Matzkin L."/>
            <person name="McAllister B."/>
            <person name="McBride C.S."/>
            <person name="McKernan B."/>
            <person name="McKernan K."/>
            <person name="Mendez-Lago M."/>
            <person name="Minx P."/>
            <person name="Mollenhauer M.U."/>
            <person name="Montooth K."/>
            <person name="Mount S.M."/>
            <person name="Mu X."/>
            <person name="Myers E."/>
            <person name="Negre B."/>
            <person name="Newfeld S."/>
            <person name="Nielsen R."/>
            <person name="Noor M.A."/>
            <person name="O'Grady P."/>
            <person name="Pachter L."/>
            <person name="Papaceit M."/>
            <person name="Parisi M.J."/>
            <person name="Parisi M."/>
            <person name="Parts L."/>
            <person name="Pedersen J.S."/>
            <person name="Pesole G."/>
            <person name="Phillippy A.M."/>
            <person name="Ponting C.P."/>
            <person name="Pop M."/>
            <person name="Porcelli D."/>
            <person name="Powell J.R."/>
            <person name="Prohaska S."/>
            <person name="Pruitt K."/>
            <person name="Puig M."/>
            <person name="Quesneville H."/>
            <person name="Ram K.R."/>
            <person name="Rand D."/>
            <person name="Rasmussen M.D."/>
            <person name="Reed L.K."/>
            <person name="Reenan R."/>
            <person name="Reily A."/>
            <person name="Remington K.A."/>
            <person name="Rieger T.T."/>
            <person name="Ritchie M.G."/>
            <person name="Robin C."/>
            <person name="Rogers Y.H."/>
            <person name="Rohde C."/>
            <person name="Rozas J."/>
            <person name="Rubenfield M.J."/>
            <person name="Ruiz A."/>
            <person name="Russo S."/>
            <person name="Salzberg S.L."/>
            <person name="Sanchez-Gracia A."/>
            <person name="Saranga D.J."/>
            <person name="Sato H."/>
            <person name="Schaeffer S.W."/>
            <person name="Schatz M.C."/>
            <person name="Schlenke T."/>
            <person name="Schwartz R."/>
            <person name="Segarra C."/>
            <person name="Singh R.S."/>
            <person name="Sirot L."/>
            <person name="Sirota M."/>
            <person name="Sisneros N.B."/>
            <person name="Smith C.D."/>
            <person name="Smith T.F."/>
            <person name="Spieth J."/>
            <person name="Stage D.E."/>
            <person name="Stark A."/>
            <person name="Stephan W."/>
            <person name="Strausberg R.L."/>
            <person name="Strempel S."/>
            <person name="Sturgill D."/>
            <person name="Sutton G."/>
            <person name="Sutton G.G."/>
            <person name="Tao W."/>
            <person name="Teichmann S."/>
            <person name="Tobari Y.N."/>
            <person name="Tomimura Y."/>
            <person name="Tsolas J.M."/>
            <person name="Valente V.L."/>
            <person name="Venter E."/>
            <person name="Venter J.C."/>
            <person name="Vicario S."/>
            <person name="Vieira F.G."/>
            <person name="Vilella A.J."/>
            <person name="Villasante A."/>
            <person name="Walenz B."/>
            <person name="Wang J."/>
            <person name="Wasserman M."/>
            <person name="Watts T."/>
            <person name="Wilson D."/>
            <person name="Wilson R.K."/>
            <person name="Wing R.A."/>
            <person name="Wolfner M.F."/>
            <person name="Wong A."/>
            <person name="Wong G.K."/>
            <person name="Wu C.I."/>
            <person name="Wu G."/>
            <person name="Yamamoto D."/>
            <person name="Yang H.P."/>
            <person name="Yang S.P."/>
            <person name="Yorke J.A."/>
            <person name="Yoshida K."/>
            <person name="Zdobnov E."/>
            <person name="Zhang P."/>
            <person name="Zhang Y."/>
            <person name="Zimin A.V."/>
            <person name="Baldwin J."/>
            <person name="Abdouelleil A."/>
            <person name="Abdulkadir J."/>
            <person name="Abebe A."/>
            <person name="Abera B."/>
            <person name="Abreu J."/>
            <person name="Acer S.C."/>
            <person name="Aftuck L."/>
            <person name="Alexander A."/>
            <person name="An P."/>
            <person name="Anderson E."/>
            <person name="Anderson S."/>
            <person name="Arachi H."/>
            <person name="Azer M."/>
            <person name="Bachantsang P."/>
            <person name="Barry A."/>
            <person name="Bayul T."/>
            <person name="Berlin A."/>
            <person name="Bessette D."/>
            <person name="Bloom T."/>
            <person name="Blye J."/>
            <person name="Boguslavskiy L."/>
            <person name="Bonnet C."/>
            <person name="Boukhgalter B."/>
            <person name="Bourzgui I."/>
            <person name="Brown A."/>
            <person name="Cahill P."/>
            <person name="Channer S."/>
            <person name="Cheshatsang Y."/>
            <person name="Chuda L."/>
            <person name="Citroen M."/>
            <person name="Collymore A."/>
            <person name="Cooke P."/>
            <person name="Costello M."/>
            <person name="D'Aco K."/>
            <person name="Daza R."/>
            <person name="De Haan G."/>
            <person name="DeGray S."/>
            <person name="DeMaso C."/>
            <person name="Dhargay N."/>
            <person name="Dooley K."/>
            <person name="Dooley E."/>
            <person name="Doricent M."/>
            <person name="Dorje P."/>
            <person name="Dorjee K."/>
            <person name="Dupes A."/>
            <person name="Elong R."/>
            <person name="Falk J."/>
            <person name="Farina A."/>
            <person name="Faro S."/>
            <person name="Ferguson D."/>
            <person name="Fisher S."/>
            <person name="Foley C.D."/>
            <person name="Franke A."/>
            <person name="Friedrich D."/>
            <person name="Gadbois L."/>
            <person name="Gearin G."/>
            <person name="Gearin C.R."/>
            <person name="Giannoukos G."/>
            <person name="Goode T."/>
            <person name="Graham J."/>
            <person name="Grandbois E."/>
            <person name="Grewal S."/>
            <person name="Gyaltsen K."/>
            <person name="Hafez N."/>
            <person name="Hagos B."/>
            <person name="Hall J."/>
            <person name="Henson C."/>
            <person name="Hollinger A."/>
            <person name="Honan T."/>
            <person name="Huard M.D."/>
            <person name="Hughes L."/>
            <person name="Hurhula B."/>
            <person name="Husby M.E."/>
            <person name="Kamat A."/>
            <person name="Kanga B."/>
            <person name="Kashin S."/>
            <person name="Khazanovich D."/>
            <person name="Kisner P."/>
            <person name="Lance K."/>
            <person name="Lara M."/>
            <person name="Lee W."/>
            <person name="Lennon N."/>
            <person name="Letendre F."/>
            <person name="LeVine R."/>
            <person name="Lipovsky A."/>
            <person name="Liu X."/>
            <person name="Liu J."/>
            <person name="Liu S."/>
            <person name="Lokyitsang T."/>
            <person name="Lokyitsang Y."/>
            <person name="Lubonja R."/>
            <person name="Lui A."/>
            <person name="MacDonald P."/>
            <person name="Magnisalis V."/>
            <person name="Maru K."/>
            <person name="Matthews C."/>
            <person name="McCusker W."/>
            <person name="McDonough S."/>
            <person name="Mehta T."/>
            <person name="Meldrim J."/>
            <person name="Meneus L."/>
            <person name="Mihai O."/>
            <person name="Mihalev A."/>
            <person name="Mihova T."/>
            <person name="Mittelman R."/>
            <person name="Mlenga V."/>
            <person name="Montmayeur A."/>
            <person name="Mulrain L."/>
            <person name="Navidi A."/>
            <person name="Naylor J."/>
            <person name="Negash T."/>
            <person name="Nguyen T."/>
            <person name="Nguyen N."/>
            <person name="Nicol R."/>
            <person name="Norbu C."/>
            <person name="Norbu N."/>
            <person name="Novod N."/>
            <person name="O'Neill B."/>
            <person name="Osman S."/>
            <person name="Markiewicz E."/>
            <person name="Oyono O.L."/>
            <person name="Patti C."/>
            <person name="Phunkhang P."/>
            <person name="Pierre F."/>
            <person name="Priest M."/>
            <person name="Raghuraman S."/>
            <person name="Rege F."/>
            <person name="Reyes R."/>
            <person name="Rise C."/>
            <person name="Rogov P."/>
            <person name="Ross K."/>
            <person name="Ryan E."/>
            <person name="Settipalli S."/>
            <person name="Shea T."/>
            <person name="Sherpa N."/>
            <person name="Shi L."/>
            <person name="Shih D."/>
            <person name="Sparrow T."/>
            <person name="Spaulding J."/>
            <person name="Stalker J."/>
            <person name="Stange-Thomann N."/>
            <person name="Stavropoulos S."/>
            <person name="Stone C."/>
            <person name="Strader C."/>
            <person name="Tesfaye S."/>
            <person name="Thomson T."/>
            <person name="Thoulutsang Y."/>
            <person name="Thoulutsang D."/>
            <person name="Topham K."/>
            <person name="Topping I."/>
            <person name="Tsamla T."/>
            <person name="Vassiliev H."/>
            <person name="Vo A."/>
            <person name="Wangchuk T."/>
            <person name="Wangdi T."/>
            <person name="Weiand M."/>
            <person name="Wilkinson J."/>
            <person name="Wilson A."/>
            <person name="Yadav S."/>
            <person name="Young G."/>
            <person name="Yu Q."/>
            <person name="Zembek L."/>
            <person name="Zhong D."/>
            <person name="Zimmer A."/>
            <person name="Zwirko Z."/>
            <person name="Jaffe D.B."/>
            <person name="Alvarez P."/>
            <person name="Brockman W."/>
            <person name="Butler J."/>
            <person name="Chin C."/>
            <person name="Gnerre S."/>
            <person name="Grabherr M."/>
            <person name="Kleber M."/>
            <person name="Mauceli E."/>
            <person name="MacCallum I."/>
        </authorList>
    </citation>
    <scope>NUCLEOTIDE SEQUENCE [LARGE SCALE GENOMIC DNA]</scope>
    <source>
        <strain evidence="6">MSH-3 / Tucson 14011-0111.49</strain>
    </source>
</reference>